<dbReference type="Proteomes" id="UP000649151">
    <property type="component" value="Unassembled WGS sequence"/>
</dbReference>
<dbReference type="RefSeq" id="WP_186996132.1">
    <property type="nucleotide sequence ID" value="NZ_JACOQK010000001.1"/>
</dbReference>
<keyword evidence="2" id="KW-1185">Reference proteome</keyword>
<organism evidence="1 2">
    <name type="scientific">Clostridium facile</name>
    <dbReference type="NCBI Taxonomy" id="2763035"/>
    <lineage>
        <taxon>Bacteria</taxon>
        <taxon>Bacillati</taxon>
        <taxon>Bacillota</taxon>
        <taxon>Clostridia</taxon>
        <taxon>Eubacteriales</taxon>
        <taxon>Clostridiaceae</taxon>
        <taxon>Clostridium</taxon>
    </lineage>
</organism>
<gene>
    <name evidence="1" type="ORF">H8Z77_02840</name>
</gene>
<dbReference type="EMBL" id="JACOQK010000001">
    <property type="protein sequence ID" value="MBC5786961.1"/>
    <property type="molecule type" value="Genomic_DNA"/>
</dbReference>
<protein>
    <submittedName>
        <fullName evidence="1">Uncharacterized protein</fullName>
    </submittedName>
</protein>
<reference evidence="1 2" key="1">
    <citation type="submission" date="2020-08" db="EMBL/GenBank/DDBJ databases">
        <title>Genome public.</title>
        <authorList>
            <person name="Liu C."/>
            <person name="Sun Q."/>
        </authorList>
    </citation>
    <scope>NUCLEOTIDE SEQUENCE [LARGE SCALE GENOMIC DNA]</scope>
    <source>
        <strain evidence="1 2">NSJ-27</strain>
    </source>
</reference>
<sequence>MKRILGSWSGMRNYLEQEMLADSLKGRVQYFCNSFRKTDGFELIEIRVDGRARKRFSWQTTAFQHYREKQKQCHDYTPRDAWIEFHKFIRLPVEEREEFTDEEFCEALKIYRSLSIQESLYHSNPIVRMFAILDRRVGKRSLLKLSQQIQKQPHWLQYFYCLRLKAEHLYLNEYPLPR</sequence>
<comment type="caution">
    <text evidence="1">The sequence shown here is derived from an EMBL/GenBank/DDBJ whole genome shotgun (WGS) entry which is preliminary data.</text>
</comment>
<dbReference type="InterPro" id="IPR057955">
    <property type="entry name" value="SF0329-like"/>
</dbReference>
<evidence type="ECO:0000313" key="2">
    <source>
        <dbReference type="Proteomes" id="UP000649151"/>
    </source>
</evidence>
<accession>A0ABR7IP97</accession>
<name>A0ABR7IP97_9CLOT</name>
<dbReference type="Pfam" id="PF25753">
    <property type="entry name" value="SF0329"/>
    <property type="match status" value="1"/>
</dbReference>
<evidence type="ECO:0000313" key="1">
    <source>
        <dbReference type="EMBL" id="MBC5786961.1"/>
    </source>
</evidence>
<proteinExistence type="predicted"/>